<organism evidence="1 2">
    <name type="scientific">Melipona bicolor</name>
    <dbReference type="NCBI Taxonomy" id="60889"/>
    <lineage>
        <taxon>Eukaryota</taxon>
        <taxon>Metazoa</taxon>
        <taxon>Ecdysozoa</taxon>
        <taxon>Arthropoda</taxon>
        <taxon>Hexapoda</taxon>
        <taxon>Insecta</taxon>
        <taxon>Pterygota</taxon>
        <taxon>Neoptera</taxon>
        <taxon>Endopterygota</taxon>
        <taxon>Hymenoptera</taxon>
        <taxon>Apocrita</taxon>
        <taxon>Aculeata</taxon>
        <taxon>Apoidea</taxon>
        <taxon>Anthophila</taxon>
        <taxon>Apidae</taxon>
        <taxon>Melipona</taxon>
    </lineage>
</organism>
<gene>
    <name evidence="1" type="ORF">K0M31_017240</name>
</gene>
<dbReference type="EMBL" id="JAHYIQ010000006">
    <property type="protein sequence ID" value="KAK1130935.1"/>
    <property type="molecule type" value="Genomic_DNA"/>
</dbReference>
<sequence>MISLTNGSNDHNGVEESAGKGPLDVVLAFAAVPTLLLHHPDEVVLEALRRKVMWKSGVEK</sequence>
<dbReference type="AlphaFoldDB" id="A0AA40KS94"/>
<evidence type="ECO:0000313" key="1">
    <source>
        <dbReference type="EMBL" id="KAK1130935.1"/>
    </source>
</evidence>
<accession>A0AA40KS94</accession>
<proteinExistence type="predicted"/>
<reference evidence="1" key="1">
    <citation type="submission" date="2021-10" db="EMBL/GenBank/DDBJ databases">
        <title>Melipona bicolor Genome sequencing and assembly.</title>
        <authorList>
            <person name="Araujo N.S."/>
            <person name="Arias M.C."/>
        </authorList>
    </citation>
    <scope>NUCLEOTIDE SEQUENCE</scope>
    <source>
        <strain evidence="1">USP_2M_L1-L4_2017</strain>
        <tissue evidence="1">Whole body</tissue>
    </source>
</reference>
<protein>
    <submittedName>
        <fullName evidence="1">Uncharacterized protein</fullName>
    </submittedName>
</protein>
<evidence type="ECO:0000313" key="2">
    <source>
        <dbReference type="Proteomes" id="UP001177670"/>
    </source>
</evidence>
<dbReference type="Proteomes" id="UP001177670">
    <property type="component" value="Unassembled WGS sequence"/>
</dbReference>
<comment type="caution">
    <text evidence="1">The sequence shown here is derived from an EMBL/GenBank/DDBJ whole genome shotgun (WGS) entry which is preliminary data.</text>
</comment>
<keyword evidence="2" id="KW-1185">Reference proteome</keyword>
<name>A0AA40KS94_9HYME</name>